<reference evidence="6 7" key="1">
    <citation type="submission" date="2019-03" db="EMBL/GenBank/DDBJ databases">
        <title>Genomic Encyclopedia of Type Strains, Phase IV (KMG-IV): sequencing the most valuable type-strain genomes for metagenomic binning, comparative biology and taxonomic classification.</title>
        <authorList>
            <person name="Goeker M."/>
        </authorList>
    </citation>
    <scope>NUCLEOTIDE SEQUENCE [LARGE SCALE GENOMIC DNA]</scope>
    <source>
        <strain evidence="6 7">DSM 18577</strain>
    </source>
</reference>
<dbReference type="Gene3D" id="1.10.60.30">
    <property type="entry name" value="PSPTO4464-like domains"/>
    <property type="match status" value="2"/>
</dbReference>
<keyword evidence="2 5" id="KW-0690">Ribosome biogenesis</keyword>
<dbReference type="PANTHER" id="PTHR38101">
    <property type="entry name" value="UPF0307 PROTEIN YJGA"/>
    <property type="match status" value="1"/>
</dbReference>
<proteinExistence type="inferred from homology"/>
<organism evidence="6 7">
    <name type="scientific">Celerinatantimonas diazotrophica</name>
    <dbReference type="NCBI Taxonomy" id="412034"/>
    <lineage>
        <taxon>Bacteria</taxon>
        <taxon>Pseudomonadati</taxon>
        <taxon>Pseudomonadota</taxon>
        <taxon>Gammaproteobacteria</taxon>
        <taxon>Celerinatantimonadaceae</taxon>
        <taxon>Celerinatantimonas</taxon>
    </lineage>
</organism>
<dbReference type="AlphaFoldDB" id="A0A4R1KEY0"/>
<keyword evidence="3 5" id="KW-0699">rRNA-binding</keyword>
<dbReference type="Proteomes" id="UP000295565">
    <property type="component" value="Unassembled WGS sequence"/>
</dbReference>
<dbReference type="PANTHER" id="PTHR38101:SF1">
    <property type="entry name" value="UPF0307 PROTEIN YJGA"/>
    <property type="match status" value="1"/>
</dbReference>
<name>A0A4R1KEY0_9GAMM</name>
<gene>
    <name evidence="5" type="primary">darP</name>
    <name evidence="6" type="ORF">EV690_0313</name>
</gene>
<comment type="similarity">
    <text evidence="5">Belongs to the DarP family.</text>
</comment>
<comment type="function">
    <text evidence="5">Member of a network of 50S ribosomal subunit biogenesis factors which assembles along the 30S-50S interface, preventing incorrect 23S rRNA structures from forming. Promotes peptidyl transferase center (PTC) maturation.</text>
</comment>
<evidence type="ECO:0000256" key="3">
    <source>
        <dbReference type="ARBA" id="ARBA00022730"/>
    </source>
</evidence>
<dbReference type="GO" id="GO:0043022">
    <property type="term" value="F:ribosome binding"/>
    <property type="evidence" value="ECO:0007669"/>
    <property type="project" value="UniProtKB-UniRule"/>
</dbReference>
<keyword evidence="4 5" id="KW-0694">RNA-binding</keyword>
<dbReference type="GO" id="GO:1902626">
    <property type="term" value="P:assembly of large subunit precursor of preribosome"/>
    <property type="evidence" value="ECO:0007669"/>
    <property type="project" value="UniProtKB-UniRule"/>
</dbReference>
<dbReference type="NCBIfam" id="NF003593">
    <property type="entry name" value="PRK05255.1-1"/>
    <property type="match status" value="1"/>
</dbReference>
<comment type="subcellular location">
    <subcellularLocation>
        <location evidence="5">Cytoplasm</location>
    </subcellularLocation>
    <text evidence="5">Associates with late stage pre-50S ribosomal subunits.</text>
</comment>
<dbReference type="OrthoDB" id="5293604at2"/>
<protein>
    <recommendedName>
        <fullName evidence="5">Dual-action ribosomal maturation protein DarP</fullName>
    </recommendedName>
    <alternativeName>
        <fullName evidence="5">Large ribosomal subunit assembly factor DarP</fullName>
    </alternativeName>
</protein>
<keyword evidence="7" id="KW-1185">Reference proteome</keyword>
<evidence type="ECO:0000256" key="4">
    <source>
        <dbReference type="ARBA" id="ARBA00022884"/>
    </source>
</evidence>
<evidence type="ECO:0000256" key="2">
    <source>
        <dbReference type="ARBA" id="ARBA00022517"/>
    </source>
</evidence>
<sequence>MNEPTPKRQDDEQWISKTQLKHEAQQLKQLGQQICELKPAFLATVPISDAMLEAVSLAKRLAGKREAYRRHMNYIGKLMRTEDIEAIEQAMEKIKNRHFYTQQHQHQLERIAVELIESEQSDDKIQQLLEEYPSLDRQKLRQQVRTAKRQAQQSTELPISQVAKELQRYLGEHIHRS</sequence>
<evidence type="ECO:0000256" key="5">
    <source>
        <dbReference type="HAMAP-Rule" id="MF_00765"/>
    </source>
</evidence>
<dbReference type="GO" id="GO:0005829">
    <property type="term" value="C:cytosol"/>
    <property type="evidence" value="ECO:0007669"/>
    <property type="project" value="TreeGrafter"/>
</dbReference>
<dbReference type="InterPro" id="IPR023153">
    <property type="entry name" value="DarP_sf"/>
</dbReference>
<dbReference type="PIRSF" id="PIRSF016183">
    <property type="entry name" value="UCP016183"/>
    <property type="match status" value="1"/>
</dbReference>
<keyword evidence="1 5" id="KW-0963">Cytoplasm</keyword>
<accession>A0A4R1KEY0</accession>
<dbReference type="GO" id="GO:0019843">
    <property type="term" value="F:rRNA binding"/>
    <property type="evidence" value="ECO:0007669"/>
    <property type="project" value="UniProtKB-UniRule"/>
</dbReference>
<dbReference type="InterPro" id="IPR006839">
    <property type="entry name" value="DarP"/>
</dbReference>
<dbReference type="Pfam" id="PF04751">
    <property type="entry name" value="DarP"/>
    <property type="match status" value="1"/>
</dbReference>
<dbReference type="RefSeq" id="WP_131911185.1">
    <property type="nucleotide sequence ID" value="NZ_OU594967.1"/>
</dbReference>
<dbReference type="CDD" id="cd16331">
    <property type="entry name" value="YjgA-like"/>
    <property type="match status" value="1"/>
</dbReference>
<evidence type="ECO:0000256" key="1">
    <source>
        <dbReference type="ARBA" id="ARBA00022490"/>
    </source>
</evidence>
<evidence type="ECO:0000313" key="7">
    <source>
        <dbReference type="Proteomes" id="UP000295565"/>
    </source>
</evidence>
<comment type="caution">
    <text evidence="6">The sequence shown here is derived from an EMBL/GenBank/DDBJ whole genome shotgun (WGS) entry which is preliminary data.</text>
</comment>
<evidence type="ECO:0000313" key="6">
    <source>
        <dbReference type="EMBL" id="TCK63216.1"/>
    </source>
</evidence>
<dbReference type="EMBL" id="SMGD01000003">
    <property type="protein sequence ID" value="TCK63216.1"/>
    <property type="molecule type" value="Genomic_DNA"/>
</dbReference>
<dbReference type="HAMAP" id="MF_00765">
    <property type="entry name" value="DarP"/>
    <property type="match status" value="1"/>
</dbReference>
<dbReference type="SUPFAM" id="SSF158710">
    <property type="entry name" value="PSPTO4464-like"/>
    <property type="match status" value="1"/>
</dbReference>